<dbReference type="SUPFAM" id="SSF53098">
    <property type="entry name" value="Ribonuclease H-like"/>
    <property type="match status" value="1"/>
</dbReference>
<reference evidence="3" key="1">
    <citation type="journal article" date="2015" name="Nature">
        <title>Complex archaea that bridge the gap between prokaryotes and eukaryotes.</title>
        <authorList>
            <person name="Spang A."/>
            <person name="Saw J.H."/>
            <person name="Jorgensen S.L."/>
            <person name="Zaremba-Niedzwiedzka K."/>
            <person name="Martijn J."/>
            <person name="Lind A.E."/>
            <person name="van Eijk R."/>
            <person name="Schleper C."/>
            <person name="Guy L."/>
            <person name="Ettema T.J."/>
        </authorList>
    </citation>
    <scope>NUCLEOTIDE SEQUENCE</scope>
</reference>
<proteinExistence type="predicted"/>
<name>A0A0F9CAE0_9ZZZZ</name>
<dbReference type="PANTHER" id="PTHR46387:SF2">
    <property type="entry name" value="RIBONUCLEASE HI"/>
    <property type="match status" value="1"/>
</dbReference>
<organism evidence="3">
    <name type="scientific">marine sediment metagenome</name>
    <dbReference type="NCBI Taxonomy" id="412755"/>
    <lineage>
        <taxon>unclassified sequences</taxon>
        <taxon>metagenomes</taxon>
        <taxon>ecological metagenomes</taxon>
    </lineage>
</organism>
<dbReference type="GO" id="GO:0004523">
    <property type="term" value="F:RNA-DNA hybrid ribonuclease activity"/>
    <property type="evidence" value="ECO:0007669"/>
    <property type="project" value="InterPro"/>
</dbReference>
<dbReference type="PROSITE" id="PS50879">
    <property type="entry name" value="RNASE_H_1"/>
    <property type="match status" value="1"/>
</dbReference>
<evidence type="ECO:0000256" key="1">
    <source>
        <dbReference type="SAM" id="MobiDB-lite"/>
    </source>
</evidence>
<dbReference type="AlphaFoldDB" id="A0A0F9CAE0"/>
<dbReference type="CDD" id="cd09279">
    <property type="entry name" value="RNase_HI_like"/>
    <property type="match status" value="1"/>
</dbReference>
<dbReference type="Pfam" id="PF13456">
    <property type="entry name" value="RVT_3"/>
    <property type="match status" value="1"/>
</dbReference>
<evidence type="ECO:0000313" key="3">
    <source>
        <dbReference type="EMBL" id="KKL46338.1"/>
    </source>
</evidence>
<dbReference type="InterPro" id="IPR002156">
    <property type="entry name" value="RNaseH_domain"/>
</dbReference>
<protein>
    <recommendedName>
        <fullName evidence="2">RNase H type-1 domain-containing protein</fullName>
    </recommendedName>
</protein>
<feature type="region of interest" description="Disordered" evidence="1">
    <location>
        <begin position="110"/>
        <end position="148"/>
    </location>
</feature>
<evidence type="ECO:0000259" key="2">
    <source>
        <dbReference type="PROSITE" id="PS50879"/>
    </source>
</evidence>
<feature type="compositionally biased region" description="Basic and acidic residues" evidence="1">
    <location>
        <begin position="111"/>
        <end position="128"/>
    </location>
</feature>
<feature type="domain" description="RNase H type-1" evidence="2">
    <location>
        <begin position="1"/>
        <end position="128"/>
    </location>
</feature>
<dbReference type="Gene3D" id="3.30.420.10">
    <property type="entry name" value="Ribonuclease H-like superfamily/Ribonuclease H"/>
    <property type="match status" value="1"/>
</dbReference>
<gene>
    <name evidence="3" type="ORF">LCGC14_2346540</name>
</gene>
<comment type="caution">
    <text evidence="3">The sequence shown here is derived from an EMBL/GenBank/DDBJ whole genome shotgun (WGS) entry which is preliminary data.</text>
</comment>
<dbReference type="EMBL" id="LAZR01034068">
    <property type="protein sequence ID" value="KKL46338.1"/>
    <property type="molecule type" value="Genomic_DNA"/>
</dbReference>
<dbReference type="InterPro" id="IPR036397">
    <property type="entry name" value="RNaseH_sf"/>
</dbReference>
<sequence length="148" mass="15971">MRAVIHSDGASSGNPGPSGVGAVVDFKGKTHEIAEPIGIATNNIAEYTSLLMALELALELGAGEAEVYMDSELVVRQMKGQYKVKNEGLKPLYLRASKLSGKFKKFSISHVPREENKEADRLSKKALEKPMPPGDQSNFGEPQGSLPF</sequence>
<dbReference type="PANTHER" id="PTHR46387">
    <property type="entry name" value="POLYNUCLEOTIDYL TRANSFERASE, RIBONUCLEASE H-LIKE SUPERFAMILY PROTEIN"/>
    <property type="match status" value="1"/>
</dbReference>
<dbReference type="InterPro" id="IPR012337">
    <property type="entry name" value="RNaseH-like_sf"/>
</dbReference>
<accession>A0A0F9CAE0</accession>
<dbReference type="GO" id="GO:0003676">
    <property type="term" value="F:nucleic acid binding"/>
    <property type="evidence" value="ECO:0007669"/>
    <property type="project" value="InterPro"/>
</dbReference>